<dbReference type="Proteomes" id="UP001341840">
    <property type="component" value="Unassembled WGS sequence"/>
</dbReference>
<gene>
    <name evidence="2" type="ORF">PIB30_037993</name>
</gene>
<organism evidence="2 3">
    <name type="scientific">Stylosanthes scabra</name>
    <dbReference type="NCBI Taxonomy" id="79078"/>
    <lineage>
        <taxon>Eukaryota</taxon>
        <taxon>Viridiplantae</taxon>
        <taxon>Streptophyta</taxon>
        <taxon>Embryophyta</taxon>
        <taxon>Tracheophyta</taxon>
        <taxon>Spermatophyta</taxon>
        <taxon>Magnoliopsida</taxon>
        <taxon>eudicotyledons</taxon>
        <taxon>Gunneridae</taxon>
        <taxon>Pentapetalae</taxon>
        <taxon>rosids</taxon>
        <taxon>fabids</taxon>
        <taxon>Fabales</taxon>
        <taxon>Fabaceae</taxon>
        <taxon>Papilionoideae</taxon>
        <taxon>50 kb inversion clade</taxon>
        <taxon>dalbergioids sensu lato</taxon>
        <taxon>Dalbergieae</taxon>
        <taxon>Pterocarpus clade</taxon>
        <taxon>Stylosanthes</taxon>
    </lineage>
</organism>
<evidence type="ECO:0008006" key="4">
    <source>
        <dbReference type="Google" id="ProtNLM"/>
    </source>
</evidence>
<dbReference type="EMBL" id="JASCZI010272054">
    <property type="protein sequence ID" value="MED6219681.1"/>
    <property type="molecule type" value="Genomic_DNA"/>
</dbReference>
<evidence type="ECO:0000313" key="3">
    <source>
        <dbReference type="Proteomes" id="UP001341840"/>
    </source>
</evidence>
<proteinExistence type="predicted"/>
<name>A0ABU6ZBZ4_9FABA</name>
<feature type="compositionally biased region" description="Polar residues" evidence="1">
    <location>
        <begin position="39"/>
        <end position="49"/>
    </location>
</feature>
<keyword evidence="3" id="KW-1185">Reference proteome</keyword>
<protein>
    <recommendedName>
        <fullName evidence="4">Protein NUCLEAR FUSION DEFECTIVE 6, chloroplastic/mitochondrial-like</fullName>
    </recommendedName>
</protein>
<comment type="caution">
    <text evidence="2">The sequence shown here is derived from an EMBL/GenBank/DDBJ whole genome shotgun (WGS) entry which is preliminary data.</text>
</comment>
<evidence type="ECO:0000256" key="1">
    <source>
        <dbReference type="SAM" id="MobiDB-lite"/>
    </source>
</evidence>
<reference evidence="2 3" key="1">
    <citation type="journal article" date="2023" name="Plants (Basel)">
        <title>Bridging the Gap: Combining Genomics and Transcriptomics Approaches to Understand Stylosanthes scabra, an Orphan Legume from the Brazilian Caatinga.</title>
        <authorList>
            <person name="Ferreira-Neto J.R.C."/>
            <person name="da Silva M.D."/>
            <person name="Binneck E."/>
            <person name="de Melo N.F."/>
            <person name="da Silva R.H."/>
            <person name="de Melo A.L.T.M."/>
            <person name="Pandolfi V."/>
            <person name="Bustamante F.O."/>
            <person name="Brasileiro-Vidal A.C."/>
            <person name="Benko-Iseppon A.M."/>
        </authorList>
    </citation>
    <scope>NUCLEOTIDE SEQUENCE [LARGE SCALE GENOMIC DNA]</scope>
    <source>
        <tissue evidence="2">Leaves</tissue>
    </source>
</reference>
<feature type="region of interest" description="Disordered" evidence="1">
    <location>
        <begin position="17"/>
        <end position="49"/>
    </location>
</feature>
<accession>A0ABU6ZBZ4</accession>
<evidence type="ECO:0000313" key="2">
    <source>
        <dbReference type="EMBL" id="MED6219681.1"/>
    </source>
</evidence>
<sequence>MAVAANCARKALQLCSSSSSSARTLFSRRSSPLPKLNALPSSSSSRTCTQNRSFSFSRVQEPLAGASQLLSLTPLHTATASALFTSLLTLHNSNWGSLSEGFATPL</sequence>
<feature type="compositionally biased region" description="Low complexity" evidence="1">
    <location>
        <begin position="17"/>
        <end position="31"/>
    </location>
</feature>